<organism evidence="1 2">
    <name type="scientific">Anopheles arabiensis</name>
    <name type="common">Mosquito</name>
    <dbReference type="NCBI Taxonomy" id="7173"/>
    <lineage>
        <taxon>Eukaryota</taxon>
        <taxon>Metazoa</taxon>
        <taxon>Ecdysozoa</taxon>
        <taxon>Arthropoda</taxon>
        <taxon>Hexapoda</taxon>
        <taxon>Insecta</taxon>
        <taxon>Pterygota</taxon>
        <taxon>Neoptera</taxon>
        <taxon>Endopterygota</taxon>
        <taxon>Diptera</taxon>
        <taxon>Nematocera</taxon>
        <taxon>Culicoidea</taxon>
        <taxon>Culicidae</taxon>
        <taxon>Anophelinae</taxon>
        <taxon>Anopheles</taxon>
    </lineage>
</organism>
<dbReference type="Pfam" id="PF06757">
    <property type="entry name" value="Ins_allergen_rp"/>
    <property type="match status" value="1"/>
</dbReference>
<evidence type="ECO:0008006" key="3">
    <source>
        <dbReference type="Google" id="ProtNLM"/>
    </source>
</evidence>
<evidence type="ECO:0000313" key="1">
    <source>
        <dbReference type="EnsemblMetazoa" id="AARA008020-PA"/>
    </source>
</evidence>
<evidence type="ECO:0000313" key="2">
    <source>
        <dbReference type="Proteomes" id="UP000075840"/>
    </source>
</evidence>
<keyword evidence="2" id="KW-1185">Reference proteome</keyword>
<dbReference type="PANTHER" id="PTHR21163:SF0">
    <property type="entry name" value="GH08205P-RELATED"/>
    <property type="match status" value="1"/>
</dbReference>
<protein>
    <recommendedName>
        <fullName evidence="3">Protein G12</fullName>
    </recommendedName>
</protein>
<dbReference type="PANTHER" id="PTHR21163">
    <property type="entry name" value="PROTEIN G12"/>
    <property type="match status" value="1"/>
</dbReference>
<dbReference type="Proteomes" id="UP000075840">
    <property type="component" value="Unassembled WGS sequence"/>
</dbReference>
<dbReference type="EMBL" id="APCN01000200">
    <property type="status" value="NOT_ANNOTATED_CDS"/>
    <property type="molecule type" value="Genomic_DNA"/>
</dbReference>
<proteinExistence type="predicted"/>
<sequence length="205" mass="23226">MVRLLPIVLAVLCAGFTTSAATLREEFDQLLPYLNMEQVRAIYNHYIQTDAQVAEIYSYLQTEDVDRAWVVLISQPELRTITDWTEVRGVSIRDYLNGIAAMLGLTPLAATRTVGQSARSWSAMMEEIRAVSDIDGAYQLAQQFIATPGSEFAELHHMVGELHDVFHEVAEHPDVLRVSSQLRAFGVDVDRILEVIYMFFGWHDH</sequence>
<name>A0A182I373_ANOAR</name>
<dbReference type="EnsemblMetazoa" id="AARA008020-RA">
    <property type="protein sequence ID" value="AARA008020-PA"/>
    <property type="gene ID" value="AARA008020"/>
</dbReference>
<dbReference type="InterPro" id="IPR010629">
    <property type="entry name" value="Ins_allergen"/>
</dbReference>
<accession>A0A182I373</accession>
<reference evidence="1" key="1">
    <citation type="submission" date="2022-08" db="UniProtKB">
        <authorList>
            <consortium name="EnsemblMetazoa"/>
        </authorList>
    </citation>
    <scope>IDENTIFICATION</scope>
    <source>
        <strain evidence="1">Dongola</strain>
    </source>
</reference>
<dbReference type="VEuPathDB" id="VectorBase:AARA008020"/>
<dbReference type="AlphaFoldDB" id="A0A182I373"/>
<dbReference type="VEuPathDB" id="VectorBase:AARA21_010699"/>